<dbReference type="Proteomes" id="UP000094819">
    <property type="component" value="Unassembled WGS sequence"/>
</dbReference>
<evidence type="ECO:0000313" key="8">
    <source>
        <dbReference type="EMBL" id="ODN76464.1"/>
    </source>
</evidence>
<comment type="similarity">
    <text evidence="2">Belongs to the DAMOX/DASOX family.</text>
</comment>
<dbReference type="InterPro" id="IPR006076">
    <property type="entry name" value="FAD-dep_OxRdtase"/>
</dbReference>
<evidence type="ECO:0000313" key="9">
    <source>
        <dbReference type="Proteomes" id="UP000094819"/>
    </source>
</evidence>
<dbReference type="PROSITE" id="PS00677">
    <property type="entry name" value="DAO"/>
    <property type="match status" value="1"/>
</dbReference>
<evidence type="ECO:0000256" key="3">
    <source>
        <dbReference type="ARBA" id="ARBA00022630"/>
    </source>
</evidence>
<evidence type="ECO:0000259" key="7">
    <source>
        <dbReference type="Pfam" id="PF01266"/>
    </source>
</evidence>
<feature type="binding site" evidence="6">
    <location>
        <position position="224"/>
    </location>
    <ligand>
        <name>D-dopa</name>
        <dbReference type="ChEBI" id="CHEBI:149689"/>
    </ligand>
</feature>
<protein>
    <recommendedName>
        <fullName evidence="7">FAD dependent oxidoreductase domain-containing protein</fullName>
    </recommendedName>
</protein>
<dbReference type="EMBL" id="AWGH01000051">
    <property type="protein sequence ID" value="ODN76464.1"/>
    <property type="molecule type" value="Genomic_DNA"/>
</dbReference>
<sequence length="340" mass="38101">MTITTTTPARKKITILGSGVTGLTIAMELCKDYEVEILARDMPNDPDSLGWSSPWAGAIWFGLDGSNAWEQAMQRVSYRKFIALAEKEPESSIVKTGFYDYQDKYDKPDETHLWYTDLPGFRYVTGDEDRTKKGITMFYQSIVLNPHKYLPYLRQKLESQGLTFTRHHSSSLSSTHAAHPSDLLINATGNGSKFLIDVNDQNCEMVRGQVMLVKCDAKDVHIRHGDQYTYVLPRGDGTAVLGGIKETSLEPAPQDSLRRDIHKRCHELLPEHIPASFSDLEIIRDQVGFRPQRNGSVRLEAEQKKGFKVVHAYGVSGGGFVYSWGVAAEVAKVVETTLTE</sequence>
<dbReference type="InterPro" id="IPR023209">
    <property type="entry name" value="DAO"/>
</dbReference>
<organism evidence="8 9">
    <name type="scientific">Cryptococcus wingfieldii CBS 7118</name>
    <dbReference type="NCBI Taxonomy" id="1295528"/>
    <lineage>
        <taxon>Eukaryota</taxon>
        <taxon>Fungi</taxon>
        <taxon>Dikarya</taxon>
        <taxon>Basidiomycota</taxon>
        <taxon>Agaricomycotina</taxon>
        <taxon>Tremellomycetes</taxon>
        <taxon>Tremellales</taxon>
        <taxon>Cryptococcaceae</taxon>
        <taxon>Cryptococcus</taxon>
    </lineage>
</organism>
<dbReference type="GeneID" id="30197270"/>
<dbReference type="GO" id="GO:0071949">
    <property type="term" value="F:FAD binding"/>
    <property type="evidence" value="ECO:0007669"/>
    <property type="project" value="InterPro"/>
</dbReference>
<dbReference type="OrthoDB" id="2015447at2759"/>
<keyword evidence="9" id="KW-1185">Reference proteome</keyword>
<feature type="binding site" evidence="6">
    <location>
        <position position="317"/>
    </location>
    <ligand>
        <name>D-dopa</name>
        <dbReference type="ChEBI" id="CHEBI:149689"/>
    </ligand>
</feature>
<dbReference type="InterPro" id="IPR006181">
    <property type="entry name" value="D-amino_acid_oxidase_CS"/>
</dbReference>
<evidence type="ECO:0000256" key="6">
    <source>
        <dbReference type="PIRSR" id="PIRSR000189-1"/>
    </source>
</evidence>
<dbReference type="SUPFAM" id="SSF54373">
    <property type="entry name" value="FAD-linked reductases, C-terminal domain"/>
    <property type="match status" value="1"/>
</dbReference>
<gene>
    <name evidence="8" type="ORF">L198_08059</name>
</gene>
<evidence type="ECO:0000256" key="2">
    <source>
        <dbReference type="ARBA" id="ARBA00006730"/>
    </source>
</evidence>
<dbReference type="GO" id="GO:0019478">
    <property type="term" value="P:D-amino acid catabolic process"/>
    <property type="evidence" value="ECO:0007669"/>
    <property type="project" value="TreeGrafter"/>
</dbReference>
<feature type="binding site" evidence="6">
    <location>
        <position position="290"/>
    </location>
    <ligand>
        <name>D-dopa</name>
        <dbReference type="ChEBI" id="CHEBI:149689"/>
    </ligand>
</feature>
<dbReference type="PANTHER" id="PTHR11530:SF29">
    <property type="entry name" value="FAD DEPENDENT OXIDOREDUCTASE SUPERFAMILY (AFU_ORTHOLOGUE AFUA_6G10230)"/>
    <property type="match status" value="1"/>
</dbReference>
<keyword evidence="3" id="KW-0285">Flavoprotein</keyword>
<accession>A0A1E3HJD9</accession>
<evidence type="ECO:0000256" key="4">
    <source>
        <dbReference type="ARBA" id="ARBA00022827"/>
    </source>
</evidence>
<dbReference type="SUPFAM" id="SSF51971">
    <property type="entry name" value="Nucleotide-binding domain"/>
    <property type="match status" value="1"/>
</dbReference>
<dbReference type="Gene3D" id="3.40.50.720">
    <property type="entry name" value="NAD(P)-binding Rossmann-like Domain"/>
    <property type="match status" value="1"/>
</dbReference>
<evidence type="ECO:0000256" key="5">
    <source>
        <dbReference type="ARBA" id="ARBA00023002"/>
    </source>
</evidence>
<name>A0A1E3HJD9_9TREE</name>
<proteinExistence type="inferred from homology"/>
<comment type="cofactor">
    <cofactor evidence="1 6">
        <name>FAD</name>
        <dbReference type="ChEBI" id="CHEBI:57692"/>
    </cofactor>
</comment>
<dbReference type="AlphaFoldDB" id="A0A1E3HJD9"/>
<dbReference type="GO" id="GO:0003884">
    <property type="term" value="F:D-amino-acid oxidase activity"/>
    <property type="evidence" value="ECO:0007669"/>
    <property type="project" value="InterPro"/>
</dbReference>
<dbReference type="PANTHER" id="PTHR11530">
    <property type="entry name" value="D-AMINO ACID OXIDASE"/>
    <property type="match status" value="1"/>
</dbReference>
<evidence type="ECO:0000256" key="1">
    <source>
        <dbReference type="ARBA" id="ARBA00001974"/>
    </source>
</evidence>
<dbReference type="PIRSF" id="PIRSF000189">
    <property type="entry name" value="D-aa_oxidase"/>
    <property type="match status" value="1"/>
</dbReference>
<dbReference type="Pfam" id="PF01266">
    <property type="entry name" value="DAO"/>
    <property type="match status" value="1"/>
</dbReference>
<comment type="caution">
    <text evidence="8">The sequence shown here is derived from an EMBL/GenBank/DDBJ whole genome shotgun (WGS) entry which is preliminary data.</text>
</comment>
<reference evidence="8 9" key="1">
    <citation type="submission" date="2016-06" db="EMBL/GenBank/DDBJ databases">
        <title>Evolution of pathogenesis and genome organization in the Tremellales.</title>
        <authorList>
            <person name="Cuomo C."/>
            <person name="Litvintseva A."/>
            <person name="Heitman J."/>
            <person name="Chen Y."/>
            <person name="Sun S."/>
            <person name="Springer D."/>
            <person name="Dromer F."/>
            <person name="Young S."/>
            <person name="Zeng Q."/>
            <person name="Chapman S."/>
            <person name="Gujja S."/>
            <person name="Saif S."/>
            <person name="Birren B."/>
        </authorList>
    </citation>
    <scope>NUCLEOTIDE SEQUENCE [LARGE SCALE GENOMIC DNA]</scope>
    <source>
        <strain evidence="8 9">CBS 7118</strain>
    </source>
</reference>
<feature type="binding site" evidence="6">
    <location>
        <position position="188"/>
    </location>
    <ligand>
        <name>FAD</name>
        <dbReference type="ChEBI" id="CHEBI:57692"/>
    </ligand>
</feature>
<keyword evidence="4 6" id="KW-0274">FAD</keyword>
<dbReference type="RefSeq" id="XP_019027979.1">
    <property type="nucleotide sequence ID" value="XM_019180032.1"/>
</dbReference>
<dbReference type="GO" id="GO:0005737">
    <property type="term" value="C:cytoplasm"/>
    <property type="evidence" value="ECO:0007669"/>
    <property type="project" value="TreeGrafter"/>
</dbReference>
<feature type="domain" description="FAD dependent oxidoreductase" evidence="7">
    <location>
        <begin position="13"/>
        <end position="332"/>
    </location>
</feature>
<keyword evidence="5" id="KW-0560">Oxidoreductase</keyword>
<dbReference type="Gene3D" id="3.30.9.10">
    <property type="entry name" value="D-Amino Acid Oxidase, subunit A, domain 2"/>
    <property type="match status" value="1"/>
</dbReference>